<protein>
    <recommendedName>
        <fullName evidence="1">Reverse transcriptase zinc-binding domain-containing protein</fullName>
    </recommendedName>
</protein>
<reference evidence="2" key="3">
    <citation type="journal article" date="2017" name="Nature">
        <title>Genome sequence of the progenitor of the wheat D genome Aegilops tauschii.</title>
        <authorList>
            <person name="Luo M.C."/>
            <person name="Gu Y.Q."/>
            <person name="Puiu D."/>
            <person name="Wang H."/>
            <person name="Twardziok S.O."/>
            <person name="Deal K.R."/>
            <person name="Huo N."/>
            <person name="Zhu T."/>
            <person name="Wang L."/>
            <person name="Wang Y."/>
            <person name="McGuire P.E."/>
            <person name="Liu S."/>
            <person name="Long H."/>
            <person name="Ramasamy R.K."/>
            <person name="Rodriguez J.C."/>
            <person name="Van S.L."/>
            <person name="Yuan L."/>
            <person name="Wang Z."/>
            <person name="Xia Z."/>
            <person name="Xiao L."/>
            <person name="Anderson O.D."/>
            <person name="Ouyang S."/>
            <person name="Liang Y."/>
            <person name="Zimin A.V."/>
            <person name="Pertea G."/>
            <person name="Qi P."/>
            <person name="Bennetzen J.L."/>
            <person name="Dai X."/>
            <person name="Dawson M.W."/>
            <person name="Muller H.G."/>
            <person name="Kugler K."/>
            <person name="Rivarola-Duarte L."/>
            <person name="Spannagl M."/>
            <person name="Mayer K.F.X."/>
            <person name="Lu F.H."/>
            <person name="Bevan M.W."/>
            <person name="Leroy P."/>
            <person name="Li P."/>
            <person name="You F.M."/>
            <person name="Sun Q."/>
            <person name="Liu Z."/>
            <person name="Lyons E."/>
            <person name="Wicker T."/>
            <person name="Salzberg S.L."/>
            <person name="Devos K.M."/>
            <person name="Dvorak J."/>
        </authorList>
    </citation>
    <scope>NUCLEOTIDE SEQUENCE [LARGE SCALE GENOMIC DNA]</scope>
    <source>
        <strain evidence="2">cv. AL8/78</strain>
    </source>
</reference>
<dbReference type="AlphaFoldDB" id="A0A453HTW5"/>
<dbReference type="Proteomes" id="UP000015105">
    <property type="component" value="Chromosome 4D"/>
</dbReference>
<evidence type="ECO:0000259" key="1">
    <source>
        <dbReference type="Pfam" id="PF13966"/>
    </source>
</evidence>
<dbReference type="InterPro" id="IPR026960">
    <property type="entry name" value="RVT-Znf"/>
</dbReference>
<reference evidence="2" key="5">
    <citation type="journal article" date="2021" name="G3 (Bethesda)">
        <title>Aegilops tauschii genome assembly Aet v5.0 features greater sequence contiguity and improved annotation.</title>
        <authorList>
            <person name="Wang L."/>
            <person name="Zhu T."/>
            <person name="Rodriguez J.C."/>
            <person name="Deal K.R."/>
            <person name="Dubcovsky J."/>
            <person name="McGuire P.E."/>
            <person name="Lux T."/>
            <person name="Spannagl M."/>
            <person name="Mayer K.F.X."/>
            <person name="Baldrich P."/>
            <person name="Meyers B.C."/>
            <person name="Huo N."/>
            <person name="Gu Y.Q."/>
            <person name="Zhou H."/>
            <person name="Devos K.M."/>
            <person name="Bennetzen J.L."/>
            <person name="Unver T."/>
            <person name="Budak H."/>
            <person name="Gulick P.J."/>
            <person name="Galiba G."/>
            <person name="Kalapos B."/>
            <person name="Nelson D.R."/>
            <person name="Li P."/>
            <person name="You F.M."/>
            <person name="Luo M.C."/>
            <person name="Dvorak J."/>
        </authorList>
    </citation>
    <scope>NUCLEOTIDE SEQUENCE [LARGE SCALE GENOMIC DNA]</scope>
    <source>
        <strain evidence="2">cv. AL8/78</strain>
    </source>
</reference>
<evidence type="ECO:0000313" key="3">
    <source>
        <dbReference type="Proteomes" id="UP000015105"/>
    </source>
</evidence>
<dbReference type="Gramene" id="AET4Gv20302100.1">
    <property type="protein sequence ID" value="AET4Gv20302100.1"/>
    <property type="gene ID" value="AET4Gv20302100"/>
</dbReference>
<dbReference type="STRING" id="200361.A0A453HTW5"/>
<reference evidence="3" key="1">
    <citation type="journal article" date="2014" name="Science">
        <title>Ancient hybridizations among the ancestral genomes of bread wheat.</title>
        <authorList>
            <consortium name="International Wheat Genome Sequencing Consortium,"/>
            <person name="Marcussen T."/>
            <person name="Sandve S.R."/>
            <person name="Heier L."/>
            <person name="Spannagl M."/>
            <person name="Pfeifer M."/>
            <person name="Jakobsen K.S."/>
            <person name="Wulff B.B."/>
            <person name="Steuernagel B."/>
            <person name="Mayer K.F."/>
            <person name="Olsen O.A."/>
        </authorList>
    </citation>
    <scope>NUCLEOTIDE SEQUENCE [LARGE SCALE GENOMIC DNA]</scope>
    <source>
        <strain evidence="3">cv. AL8/78</strain>
    </source>
</reference>
<reference evidence="3" key="2">
    <citation type="journal article" date="2017" name="Nat. Plants">
        <title>The Aegilops tauschii genome reveals multiple impacts of transposons.</title>
        <authorList>
            <person name="Zhao G."/>
            <person name="Zou C."/>
            <person name="Li K."/>
            <person name="Wang K."/>
            <person name="Li T."/>
            <person name="Gao L."/>
            <person name="Zhang X."/>
            <person name="Wang H."/>
            <person name="Yang Z."/>
            <person name="Liu X."/>
            <person name="Jiang W."/>
            <person name="Mao L."/>
            <person name="Kong X."/>
            <person name="Jiao Y."/>
            <person name="Jia J."/>
        </authorList>
    </citation>
    <scope>NUCLEOTIDE SEQUENCE [LARGE SCALE GENOMIC DNA]</scope>
    <source>
        <strain evidence="3">cv. AL8/78</strain>
    </source>
</reference>
<name>A0A453HTW5_AEGTS</name>
<reference evidence="2" key="4">
    <citation type="submission" date="2019-03" db="UniProtKB">
        <authorList>
            <consortium name="EnsemblPlants"/>
        </authorList>
    </citation>
    <scope>IDENTIFICATION</scope>
</reference>
<sequence>DGRTTPNPIWCQIWKLSCPAKVKKFIWRTLHGTLPCRATLANRHMKVSPLCPTCSQSVEDTKHMLFLCTKAKEVWKRLGIDEIIDRACEVDRAGEAILEYLVVLPNQDLCIMGYQNVREMIAISAWYLWWER</sequence>
<organism evidence="2 3">
    <name type="scientific">Aegilops tauschii subsp. strangulata</name>
    <name type="common">Goatgrass</name>
    <dbReference type="NCBI Taxonomy" id="200361"/>
    <lineage>
        <taxon>Eukaryota</taxon>
        <taxon>Viridiplantae</taxon>
        <taxon>Streptophyta</taxon>
        <taxon>Embryophyta</taxon>
        <taxon>Tracheophyta</taxon>
        <taxon>Spermatophyta</taxon>
        <taxon>Magnoliopsida</taxon>
        <taxon>Liliopsida</taxon>
        <taxon>Poales</taxon>
        <taxon>Poaceae</taxon>
        <taxon>BOP clade</taxon>
        <taxon>Pooideae</taxon>
        <taxon>Triticodae</taxon>
        <taxon>Triticeae</taxon>
        <taxon>Triticinae</taxon>
        <taxon>Aegilops</taxon>
    </lineage>
</organism>
<dbReference type="EnsemblPlants" id="AET4Gv20302100.1">
    <property type="protein sequence ID" value="AET4Gv20302100.1"/>
    <property type="gene ID" value="AET4Gv20302100"/>
</dbReference>
<dbReference type="Pfam" id="PF13966">
    <property type="entry name" value="zf-RVT"/>
    <property type="match status" value="1"/>
</dbReference>
<proteinExistence type="predicted"/>
<evidence type="ECO:0000313" key="2">
    <source>
        <dbReference type="EnsemblPlants" id="AET4Gv20302100.1"/>
    </source>
</evidence>
<keyword evidence="3" id="KW-1185">Reference proteome</keyword>
<accession>A0A453HTW5</accession>
<feature type="domain" description="Reverse transcriptase zinc-binding" evidence="1">
    <location>
        <begin position="5"/>
        <end position="75"/>
    </location>
</feature>